<dbReference type="EMBL" id="AXCM01000879">
    <property type="status" value="NOT_ANNOTATED_CDS"/>
    <property type="molecule type" value="Genomic_DNA"/>
</dbReference>
<keyword evidence="1" id="KW-0812">Transmembrane</keyword>
<keyword evidence="3" id="KW-1185">Reference proteome</keyword>
<feature type="transmembrane region" description="Helical" evidence="1">
    <location>
        <begin position="69"/>
        <end position="90"/>
    </location>
</feature>
<sequence>MAAASLNTILQFPLPERNSAALVAYTGRSSDREEKFAFVLASCGSGLLGNLPTAHRFQLALHCGAMHNILLLWGIQTILMKFVVFVMQYARPTIHCCSASTSNTTTVPDTMDRGANN</sequence>
<reference evidence="3" key="1">
    <citation type="submission" date="2013-09" db="EMBL/GenBank/DDBJ databases">
        <title>The Genome Sequence of Anopheles culicifacies species A.</title>
        <authorList>
            <consortium name="The Broad Institute Genomics Platform"/>
            <person name="Neafsey D.E."/>
            <person name="Besansky N."/>
            <person name="Howell P."/>
            <person name="Walton C."/>
            <person name="Young S.K."/>
            <person name="Zeng Q."/>
            <person name="Gargeya S."/>
            <person name="Fitzgerald M."/>
            <person name="Haas B."/>
            <person name="Abouelleil A."/>
            <person name="Allen A.W."/>
            <person name="Alvarado L."/>
            <person name="Arachchi H.M."/>
            <person name="Berlin A.M."/>
            <person name="Chapman S.B."/>
            <person name="Gainer-Dewar J."/>
            <person name="Goldberg J."/>
            <person name="Griggs A."/>
            <person name="Gujja S."/>
            <person name="Hansen M."/>
            <person name="Howarth C."/>
            <person name="Imamovic A."/>
            <person name="Ireland A."/>
            <person name="Larimer J."/>
            <person name="McCowan C."/>
            <person name="Murphy C."/>
            <person name="Pearson M."/>
            <person name="Poon T.W."/>
            <person name="Priest M."/>
            <person name="Roberts A."/>
            <person name="Saif S."/>
            <person name="Shea T."/>
            <person name="Sisk P."/>
            <person name="Sykes S."/>
            <person name="Wortman J."/>
            <person name="Nusbaum C."/>
            <person name="Birren B."/>
        </authorList>
    </citation>
    <scope>NUCLEOTIDE SEQUENCE [LARGE SCALE GENOMIC DNA]</scope>
    <source>
        <strain evidence="3">A-37</strain>
    </source>
</reference>
<accession>A0A182M842</accession>
<name>A0A182M842_9DIPT</name>
<protein>
    <submittedName>
        <fullName evidence="2">Uncharacterized protein</fullName>
    </submittedName>
</protein>
<proteinExistence type="predicted"/>
<evidence type="ECO:0000313" key="2">
    <source>
        <dbReference type="EnsemblMetazoa" id="ACUA011814-PA"/>
    </source>
</evidence>
<dbReference type="AlphaFoldDB" id="A0A182M842"/>
<dbReference type="VEuPathDB" id="VectorBase:ACUA011814"/>
<feature type="transmembrane region" description="Helical" evidence="1">
    <location>
        <begin position="36"/>
        <end position="57"/>
    </location>
</feature>
<dbReference type="EnsemblMetazoa" id="ACUA011814-RA">
    <property type="protein sequence ID" value="ACUA011814-PA"/>
    <property type="gene ID" value="ACUA011814"/>
</dbReference>
<reference evidence="2" key="2">
    <citation type="submission" date="2020-05" db="UniProtKB">
        <authorList>
            <consortium name="EnsemblMetazoa"/>
        </authorList>
    </citation>
    <scope>IDENTIFICATION</scope>
    <source>
        <strain evidence="2">A-37</strain>
    </source>
</reference>
<keyword evidence="1" id="KW-1133">Transmembrane helix</keyword>
<keyword evidence="1" id="KW-0472">Membrane</keyword>
<dbReference type="Proteomes" id="UP000075883">
    <property type="component" value="Unassembled WGS sequence"/>
</dbReference>
<organism evidence="2 3">
    <name type="scientific">Anopheles culicifacies</name>
    <dbReference type="NCBI Taxonomy" id="139723"/>
    <lineage>
        <taxon>Eukaryota</taxon>
        <taxon>Metazoa</taxon>
        <taxon>Ecdysozoa</taxon>
        <taxon>Arthropoda</taxon>
        <taxon>Hexapoda</taxon>
        <taxon>Insecta</taxon>
        <taxon>Pterygota</taxon>
        <taxon>Neoptera</taxon>
        <taxon>Endopterygota</taxon>
        <taxon>Diptera</taxon>
        <taxon>Nematocera</taxon>
        <taxon>Culicoidea</taxon>
        <taxon>Culicidae</taxon>
        <taxon>Anophelinae</taxon>
        <taxon>Anopheles</taxon>
        <taxon>culicifacies species complex</taxon>
    </lineage>
</organism>
<evidence type="ECO:0000313" key="3">
    <source>
        <dbReference type="Proteomes" id="UP000075883"/>
    </source>
</evidence>
<evidence type="ECO:0000256" key="1">
    <source>
        <dbReference type="SAM" id="Phobius"/>
    </source>
</evidence>